<keyword evidence="5 8" id="KW-0560">Oxidoreductase</keyword>
<dbReference type="Pfam" id="PF00171">
    <property type="entry name" value="Aldedh"/>
    <property type="match status" value="1"/>
</dbReference>
<dbReference type="PROSITE" id="PS00070">
    <property type="entry name" value="ALDEHYDE_DEHYDR_CYS"/>
    <property type="match status" value="1"/>
</dbReference>
<evidence type="ECO:0000313" key="11">
    <source>
        <dbReference type="EMBL" id="EGZ21231.1"/>
    </source>
</evidence>
<dbReference type="EMBL" id="JH159153">
    <property type="protein sequence ID" value="EGZ21231.1"/>
    <property type="molecule type" value="Genomic_DNA"/>
</dbReference>
<protein>
    <recommendedName>
        <fullName evidence="4">Succinate-semialdehyde dehydrogenase, mitochondrial</fullName>
        <ecNumber evidence="3">1.2.1.24</ecNumber>
    </recommendedName>
    <alternativeName>
        <fullName evidence="6">NAD(+)-dependent succinic semialdehyde dehydrogenase</fullName>
    </alternativeName>
</protein>
<evidence type="ECO:0000256" key="5">
    <source>
        <dbReference type="ARBA" id="ARBA00023002"/>
    </source>
</evidence>
<dbReference type="PROSITE" id="PS00687">
    <property type="entry name" value="ALDEHYDE_DEHYDR_GLU"/>
    <property type="match status" value="1"/>
</dbReference>
<dbReference type="InterPro" id="IPR007867">
    <property type="entry name" value="GMC_OxRtase_C"/>
</dbReference>
<keyword evidence="12" id="KW-1185">Reference proteome</keyword>
<evidence type="ECO:0000259" key="10">
    <source>
        <dbReference type="Pfam" id="PF05199"/>
    </source>
</evidence>
<dbReference type="Proteomes" id="UP000002640">
    <property type="component" value="Unassembled WGS sequence"/>
</dbReference>
<dbReference type="InterPro" id="IPR016163">
    <property type="entry name" value="Ald_DH_C"/>
</dbReference>
<dbReference type="Gene3D" id="3.40.605.10">
    <property type="entry name" value="Aldehyde Dehydrogenase, Chain A, domain 1"/>
    <property type="match status" value="1"/>
</dbReference>
<dbReference type="InterPro" id="IPR015590">
    <property type="entry name" value="Aldehyde_DH_dom"/>
</dbReference>
<dbReference type="FunFam" id="3.40.605.10:FF:000007">
    <property type="entry name" value="NAD/NADP-dependent betaine aldehyde dehydrogenase"/>
    <property type="match status" value="1"/>
</dbReference>
<name>G4ZB12_PHYSP</name>
<dbReference type="Gene3D" id="3.50.50.60">
    <property type="entry name" value="FAD/NAD(P)-binding domain"/>
    <property type="match status" value="1"/>
</dbReference>
<evidence type="ECO:0000259" key="9">
    <source>
        <dbReference type="Pfam" id="PF00171"/>
    </source>
</evidence>
<dbReference type="GO" id="GO:0016614">
    <property type="term" value="F:oxidoreductase activity, acting on CH-OH group of donors"/>
    <property type="evidence" value="ECO:0007669"/>
    <property type="project" value="InterPro"/>
</dbReference>
<evidence type="ECO:0000256" key="6">
    <source>
        <dbReference type="ARBA" id="ARBA00030806"/>
    </source>
</evidence>
<dbReference type="InterPro" id="IPR036188">
    <property type="entry name" value="FAD/NAD-bd_sf"/>
</dbReference>
<dbReference type="EC" id="1.2.1.24" evidence="3"/>
<evidence type="ECO:0000256" key="3">
    <source>
        <dbReference type="ARBA" id="ARBA00013051"/>
    </source>
</evidence>
<feature type="active site" evidence="7">
    <location>
        <position position="358"/>
    </location>
</feature>
<sequence>MRMFDLPNVKKTARSDANTVVDSQARVHGLEGLRVVDASIMPNNVSGNLNAPTIMLAEKAADMILRQPSAAHGRPMTTSTGIPTAQLMTGLAPIGQRQFQPLLSKLQRPDLVRAQGFIGGQWVEAVGNEHFTVEDPATELEVAQVASMRAEDTRNAIAAAVSAQRQWRKTTPPVRANLLKRWAAAITANSEDLAIIGSVKPLAEAKWEIEFVVGVLEYFAHEVVRSSGFVIPPSDPSQKILVTKEPVGVCGIVVPWNFPYAILGLSLGPALAAGCAIVVKPAGETPLSMLALATLAEEVGFPPGVLNVVTAPRERSEEIGRVLTSSPEVRKLTFAGSTSVGKWLMRKSSSTLKRLSLELGGNAAFIVFEDADLDKAVDGLIKSKFSNTGQACIATNRVFVHSSVYESFAAKVVARVKRLKMGLPLEEGVQLGPLIGLSAVEKVAGLVEDAGAHGAKVLLGGKRSDLGKNFYEANVLADVSEAMRVSREEIFGPVVPLFEFSSEEEVVTKANDTAAGLAGYFFYTRDVARIFRVAGDLECGMVAVNSELVTHVGAPFGGIKESGLGREGSVKGLQEYQETKMVCIGGLN</sequence>
<evidence type="ECO:0000256" key="4">
    <source>
        <dbReference type="ARBA" id="ARBA00019842"/>
    </source>
</evidence>
<dbReference type="GO" id="GO:0004777">
    <property type="term" value="F:succinate-semialdehyde dehydrogenase (NAD+) activity"/>
    <property type="evidence" value="ECO:0007669"/>
    <property type="project" value="UniProtKB-EC"/>
</dbReference>
<feature type="domain" description="Aldehyde dehydrogenase" evidence="9">
    <location>
        <begin position="122"/>
        <end position="582"/>
    </location>
</feature>
<dbReference type="GO" id="GO:0009450">
    <property type="term" value="P:gamma-aminobutyric acid catabolic process"/>
    <property type="evidence" value="ECO:0007669"/>
    <property type="project" value="TreeGrafter"/>
</dbReference>
<comment type="similarity">
    <text evidence="2 8">Belongs to the aldehyde dehydrogenase family.</text>
</comment>
<dbReference type="RefSeq" id="XP_009523948.1">
    <property type="nucleotide sequence ID" value="XM_009525653.1"/>
</dbReference>
<comment type="pathway">
    <text evidence="1">Amino-acid degradation; 4-aminobutanoate degradation.</text>
</comment>
<dbReference type="SMR" id="G4ZB12"/>
<dbReference type="SUPFAM" id="SSF51905">
    <property type="entry name" value="FAD/NAD(P)-binding domain"/>
    <property type="match status" value="1"/>
</dbReference>
<dbReference type="FunFam" id="3.40.309.10:FF:000004">
    <property type="entry name" value="Succinate-semialdehyde dehydrogenase I"/>
    <property type="match status" value="1"/>
</dbReference>
<dbReference type="STRING" id="1094619.G4ZB12"/>
<dbReference type="AlphaFoldDB" id="G4ZB12"/>
<dbReference type="Pfam" id="PF05199">
    <property type="entry name" value="GMC_oxred_C"/>
    <property type="match status" value="1"/>
</dbReference>
<dbReference type="PANTHER" id="PTHR43353">
    <property type="entry name" value="SUCCINATE-SEMIALDEHYDE DEHYDROGENASE, MITOCHONDRIAL"/>
    <property type="match status" value="1"/>
</dbReference>
<gene>
    <name evidence="11" type="ORF">PHYSODRAFT_329226</name>
</gene>
<accession>G4ZB12</accession>
<dbReference type="InterPro" id="IPR016160">
    <property type="entry name" value="Ald_DH_CS_CYS"/>
</dbReference>
<dbReference type="KEGG" id="psoj:PHYSODRAFT_329226"/>
<dbReference type="InParanoid" id="G4ZB12"/>
<organism evidence="11 12">
    <name type="scientific">Phytophthora sojae (strain P6497)</name>
    <name type="common">Soybean stem and root rot agent</name>
    <name type="synonym">Phytophthora megasperma f. sp. glycines</name>
    <dbReference type="NCBI Taxonomy" id="1094619"/>
    <lineage>
        <taxon>Eukaryota</taxon>
        <taxon>Sar</taxon>
        <taxon>Stramenopiles</taxon>
        <taxon>Oomycota</taxon>
        <taxon>Peronosporomycetes</taxon>
        <taxon>Peronosporales</taxon>
        <taxon>Peronosporaceae</taxon>
        <taxon>Phytophthora</taxon>
    </lineage>
</organism>
<dbReference type="SUPFAM" id="SSF53720">
    <property type="entry name" value="ALDH-like"/>
    <property type="match status" value="1"/>
</dbReference>
<dbReference type="PANTHER" id="PTHR43353:SF5">
    <property type="entry name" value="SUCCINATE-SEMIALDEHYDE DEHYDROGENASE, MITOCHONDRIAL"/>
    <property type="match status" value="1"/>
</dbReference>
<dbReference type="InterPro" id="IPR050740">
    <property type="entry name" value="Aldehyde_DH_Superfamily"/>
</dbReference>
<dbReference type="InterPro" id="IPR016162">
    <property type="entry name" value="Ald_DH_N"/>
</dbReference>
<evidence type="ECO:0000256" key="2">
    <source>
        <dbReference type="ARBA" id="ARBA00009986"/>
    </source>
</evidence>
<dbReference type="CDD" id="cd07103">
    <property type="entry name" value="ALDH_F5_SSADH_GabD"/>
    <property type="match status" value="1"/>
</dbReference>
<dbReference type="InterPro" id="IPR016161">
    <property type="entry name" value="Ald_DH/histidinol_DH"/>
</dbReference>
<reference evidence="11 12" key="1">
    <citation type="journal article" date="2006" name="Science">
        <title>Phytophthora genome sequences uncover evolutionary origins and mechanisms of pathogenesis.</title>
        <authorList>
            <person name="Tyler B.M."/>
            <person name="Tripathy S."/>
            <person name="Zhang X."/>
            <person name="Dehal P."/>
            <person name="Jiang R.H."/>
            <person name="Aerts A."/>
            <person name="Arredondo F.D."/>
            <person name="Baxter L."/>
            <person name="Bensasson D."/>
            <person name="Beynon J.L."/>
            <person name="Chapman J."/>
            <person name="Damasceno C.M."/>
            <person name="Dorrance A.E."/>
            <person name="Dou D."/>
            <person name="Dickerman A.W."/>
            <person name="Dubchak I.L."/>
            <person name="Garbelotto M."/>
            <person name="Gijzen M."/>
            <person name="Gordon S.G."/>
            <person name="Govers F."/>
            <person name="Grunwald N.J."/>
            <person name="Huang W."/>
            <person name="Ivors K.L."/>
            <person name="Jones R.W."/>
            <person name="Kamoun S."/>
            <person name="Krampis K."/>
            <person name="Lamour K.H."/>
            <person name="Lee M.K."/>
            <person name="McDonald W.H."/>
            <person name="Medina M."/>
            <person name="Meijer H.J."/>
            <person name="Nordberg E.K."/>
            <person name="Maclean D.J."/>
            <person name="Ospina-Giraldo M.D."/>
            <person name="Morris P.F."/>
            <person name="Phuntumart V."/>
            <person name="Putnam N.H."/>
            <person name="Rash S."/>
            <person name="Rose J.K."/>
            <person name="Sakihama Y."/>
            <person name="Salamov A.A."/>
            <person name="Savidor A."/>
            <person name="Scheuring C.F."/>
            <person name="Smith B.M."/>
            <person name="Sobral B.W."/>
            <person name="Terry A."/>
            <person name="Torto-Alalibo T.A."/>
            <person name="Win J."/>
            <person name="Xu Z."/>
            <person name="Zhang H."/>
            <person name="Grigoriev I.V."/>
            <person name="Rokhsar D.S."/>
            <person name="Boore J.L."/>
        </authorList>
    </citation>
    <scope>NUCLEOTIDE SEQUENCE [LARGE SCALE GENOMIC DNA]</scope>
    <source>
        <strain evidence="11 12">P6497</strain>
    </source>
</reference>
<dbReference type="Gene3D" id="3.40.309.10">
    <property type="entry name" value="Aldehyde Dehydrogenase, Chain A, domain 2"/>
    <property type="match status" value="1"/>
</dbReference>
<evidence type="ECO:0000256" key="1">
    <source>
        <dbReference type="ARBA" id="ARBA00005176"/>
    </source>
</evidence>
<dbReference type="InterPro" id="IPR029510">
    <property type="entry name" value="Ald_DH_CS_GLU"/>
</dbReference>
<evidence type="ECO:0000256" key="7">
    <source>
        <dbReference type="PROSITE-ProRule" id="PRU10007"/>
    </source>
</evidence>
<evidence type="ECO:0000313" key="12">
    <source>
        <dbReference type="Proteomes" id="UP000002640"/>
    </source>
</evidence>
<feature type="domain" description="Glucose-methanol-choline oxidoreductase C-terminal" evidence="10">
    <location>
        <begin position="15"/>
        <end position="57"/>
    </location>
</feature>
<dbReference type="GeneID" id="20645911"/>
<proteinExistence type="inferred from homology"/>
<evidence type="ECO:0000256" key="8">
    <source>
        <dbReference type="RuleBase" id="RU003345"/>
    </source>
</evidence>